<dbReference type="Pfam" id="PF01169">
    <property type="entry name" value="GDT1"/>
    <property type="match status" value="2"/>
</dbReference>
<comment type="caution">
    <text evidence="6">Lacks conserved residue(s) required for the propagation of feature annotation.</text>
</comment>
<comment type="similarity">
    <text evidence="2 6">Belongs to the GDT1 family.</text>
</comment>
<organism evidence="7 8">
    <name type="scientific">Edwardsiella anguillarum ET080813</name>
    <dbReference type="NCBI Taxonomy" id="667120"/>
    <lineage>
        <taxon>Bacteria</taxon>
        <taxon>Pseudomonadati</taxon>
        <taxon>Pseudomonadota</taxon>
        <taxon>Gammaproteobacteria</taxon>
        <taxon>Enterobacterales</taxon>
        <taxon>Hafniaceae</taxon>
        <taxon>Edwardsiella</taxon>
    </lineage>
</organism>
<dbReference type="RefSeq" id="WP_225865130.1">
    <property type="nucleotide sequence ID" value="NZ_CP006664.1"/>
</dbReference>
<sequence length="181" mass="19856">MSIILTSMSSVALAEIGDKTQLLTLLLVARFGKPFLILLAIILATLVNHYFAALIGELVTQFLSPQIMRWMVAAGFLAMAVWVLFPDKDDGEIRGGHPFWTSLVVFFLAEIGDKTQIATVLLGAHYQHITWVVLGSTLGMVLANAPMLWFGARLQPYLKSGWGRQLSSLLFAILGVVTLIL</sequence>
<evidence type="ECO:0000256" key="4">
    <source>
        <dbReference type="ARBA" id="ARBA00022989"/>
    </source>
</evidence>
<accession>A0A076LRM4</accession>
<feature type="transmembrane region" description="Helical" evidence="6">
    <location>
        <begin position="34"/>
        <end position="55"/>
    </location>
</feature>
<dbReference type="AlphaFoldDB" id="A0A076LRM4"/>
<feature type="transmembrane region" description="Helical" evidence="6">
    <location>
        <begin position="162"/>
        <end position="180"/>
    </location>
</feature>
<comment type="subcellular location">
    <subcellularLocation>
        <location evidence="1 6">Membrane</location>
        <topology evidence="1 6">Multi-pass membrane protein</topology>
    </subcellularLocation>
</comment>
<dbReference type="Proteomes" id="UP000028681">
    <property type="component" value="Chromosome"/>
</dbReference>
<dbReference type="KEGG" id="ete:ETEE_1802"/>
<evidence type="ECO:0000256" key="1">
    <source>
        <dbReference type="ARBA" id="ARBA00004141"/>
    </source>
</evidence>
<dbReference type="GeneID" id="33939410"/>
<keyword evidence="5 6" id="KW-0472">Membrane</keyword>
<keyword evidence="4 6" id="KW-1133">Transmembrane helix</keyword>
<feature type="transmembrane region" description="Helical" evidence="6">
    <location>
        <begin position="129"/>
        <end position="150"/>
    </location>
</feature>
<gene>
    <name evidence="7" type="ORF">ETEE_1802</name>
</gene>
<keyword evidence="3 6" id="KW-0812">Transmembrane</keyword>
<dbReference type="GO" id="GO:0016020">
    <property type="term" value="C:membrane"/>
    <property type="evidence" value="ECO:0007669"/>
    <property type="project" value="UniProtKB-SubCell"/>
</dbReference>
<evidence type="ECO:0000313" key="8">
    <source>
        <dbReference type="Proteomes" id="UP000028681"/>
    </source>
</evidence>
<evidence type="ECO:0000256" key="3">
    <source>
        <dbReference type="ARBA" id="ARBA00022692"/>
    </source>
</evidence>
<dbReference type="PANTHER" id="PTHR12608">
    <property type="entry name" value="TRANSMEMBRANE PROTEIN HTP-1 RELATED"/>
    <property type="match status" value="1"/>
</dbReference>
<dbReference type="PANTHER" id="PTHR12608:SF1">
    <property type="entry name" value="TRANSMEMBRANE PROTEIN 165"/>
    <property type="match status" value="1"/>
</dbReference>
<dbReference type="GO" id="GO:0046873">
    <property type="term" value="F:metal ion transmembrane transporter activity"/>
    <property type="evidence" value="ECO:0007669"/>
    <property type="project" value="InterPro"/>
</dbReference>
<dbReference type="HOGENOM" id="CLU_040186_2_1_6"/>
<evidence type="ECO:0000256" key="2">
    <source>
        <dbReference type="ARBA" id="ARBA00009190"/>
    </source>
</evidence>
<dbReference type="InterPro" id="IPR001727">
    <property type="entry name" value="GDT1-like"/>
</dbReference>
<evidence type="ECO:0000256" key="6">
    <source>
        <dbReference type="RuleBase" id="RU365102"/>
    </source>
</evidence>
<evidence type="ECO:0000313" key="7">
    <source>
        <dbReference type="EMBL" id="AIJ08249.1"/>
    </source>
</evidence>
<feature type="transmembrane region" description="Helical" evidence="6">
    <location>
        <begin position="67"/>
        <end position="85"/>
    </location>
</feature>
<name>A0A076LRM4_9GAMM</name>
<reference evidence="7 8" key="1">
    <citation type="journal article" date="2012" name="PLoS ONE">
        <title>Edwardsiella comparative phylogenomics reveal the new intra/inter-species taxonomic relationships, virulence evolution and niche adaptation mechanisms.</title>
        <authorList>
            <person name="Yang M."/>
            <person name="Lv Y."/>
            <person name="Xiao J."/>
            <person name="Wu H."/>
            <person name="Zheng H."/>
            <person name="Liu Q."/>
            <person name="Zhang Y."/>
            <person name="Wang Q."/>
        </authorList>
    </citation>
    <scope>NUCLEOTIDE SEQUENCE [LARGE SCALE GENOMIC DNA]</scope>
    <source>
        <strain evidence="8">080813</strain>
    </source>
</reference>
<evidence type="ECO:0000256" key="5">
    <source>
        <dbReference type="ARBA" id="ARBA00023136"/>
    </source>
</evidence>
<protein>
    <recommendedName>
        <fullName evidence="6">GDT1 family protein</fullName>
    </recommendedName>
</protein>
<proteinExistence type="inferred from homology"/>
<dbReference type="EMBL" id="CP006664">
    <property type="protein sequence ID" value="AIJ08249.1"/>
    <property type="molecule type" value="Genomic_DNA"/>
</dbReference>